<protein>
    <submittedName>
        <fullName evidence="1">Uncharacterized protein</fullName>
    </submittedName>
</protein>
<organism evidence="1 2">
    <name type="scientific">Dysgonomonas capnocytophagoides</name>
    <dbReference type="NCBI Taxonomy" id="45254"/>
    <lineage>
        <taxon>Bacteria</taxon>
        <taxon>Pseudomonadati</taxon>
        <taxon>Bacteroidota</taxon>
        <taxon>Bacteroidia</taxon>
        <taxon>Bacteroidales</taxon>
        <taxon>Dysgonomonadaceae</taxon>
        <taxon>Dysgonomonas</taxon>
    </lineage>
</organism>
<dbReference type="Proteomes" id="UP000297861">
    <property type="component" value="Unassembled WGS sequence"/>
</dbReference>
<dbReference type="RefSeq" id="WP_134437064.1">
    <property type="nucleotide sequence ID" value="NZ_SOML01000010.1"/>
</dbReference>
<accession>A0A4Y8L1Q4</accession>
<keyword evidence="2" id="KW-1185">Reference proteome</keyword>
<gene>
    <name evidence="1" type="ORF">E2605_14870</name>
</gene>
<proteinExistence type="predicted"/>
<evidence type="ECO:0000313" key="2">
    <source>
        <dbReference type="Proteomes" id="UP000297861"/>
    </source>
</evidence>
<dbReference type="EMBL" id="SOML01000010">
    <property type="protein sequence ID" value="TFD94652.1"/>
    <property type="molecule type" value="Genomic_DNA"/>
</dbReference>
<comment type="caution">
    <text evidence="1">The sequence shown here is derived from an EMBL/GenBank/DDBJ whole genome shotgun (WGS) entry which is preliminary data.</text>
</comment>
<reference evidence="1 2" key="1">
    <citation type="submission" date="2019-03" db="EMBL/GenBank/DDBJ databases">
        <title>San Antonio Military Medical Center submission to MRSN (WRAIR), pending publication.</title>
        <authorList>
            <person name="Blyth D.M."/>
            <person name="Mccarthy S.L."/>
            <person name="Schall S.E."/>
            <person name="Stam J.A."/>
            <person name="Ong A.C."/>
            <person name="Mcgann P.T."/>
        </authorList>
    </citation>
    <scope>NUCLEOTIDE SEQUENCE [LARGE SCALE GENOMIC DNA]</scope>
    <source>
        <strain evidence="1 2">MRSN571793</strain>
    </source>
</reference>
<sequence length="166" mass="19954">MKKDVAFLNSYLRDNYFSLQEEVKKVYYFDLDTFHDCILDLYDCIAIGRKLNRKEIKQSILNAYRKFRNKGISDSFKEKSHEDNVLDFLDNKTNTDLYNTACNNIKSTARIILSKNDYLILDFYFFQRKSKNSISIFMGEDIDFINRRLDKIKDNLYKKLNYENHD</sequence>
<evidence type="ECO:0000313" key="1">
    <source>
        <dbReference type="EMBL" id="TFD94652.1"/>
    </source>
</evidence>
<dbReference type="AlphaFoldDB" id="A0A4Y8L1Q4"/>
<name>A0A4Y8L1Q4_9BACT</name>